<dbReference type="InterPro" id="IPR032092">
    <property type="entry name" value="PilW"/>
</dbReference>
<gene>
    <name evidence="2" type="ORF">ISF6_0295</name>
</gene>
<sequence length="380" mass="40421">MCATTRRRDAHRRRQAGVSLIELMVALVIGLLAVLVITQVLLVFEGNKRTTTSGSDAQLTGTLALHTIQREVQMAGYGLSTNPAGLGCTIRAALYAANGGNRVLAPVQITDGGTTGLPDTLRIQYSSKASFSVPTRVTGDHPLSGAGSTEFTVGNVVGVDNQDLMVAVPATWSATDTCVAFRVNGTPSTPGASIAHATGDTNNWNTNLLTFFPTAGYATGSYLLNLGAGLVDRTYSISGGRLLVRDYDPLTLAAVTEELFPQVVNFQAFYGKDTDGNGSVDRYDTTTPTTAAGWAQVIALRIAVVVRSDQYERESEVTTAALRWDLGATPTVSGSGVAACGSSQCLDIPLNVGITDTSWKRYRYKLYDTVIPLRNVLWRT</sequence>
<proteinExistence type="predicted"/>
<accession>A0A0K8NWN3</accession>
<protein>
    <recommendedName>
        <fullName evidence="4">Type IV fimbrial biogenesis protein PilW</fullName>
    </recommendedName>
</protein>
<dbReference type="Proteomes" id="UP000037660">
    <property type="component" value="Unassembled WGS sequence"/>
</dbReference>
<dbReference type="Pfam" id="PF16074">
    <property type="entry name" value="PilW"/>
    <property type="match status" value="1"/>
</dbReference>
<evidence type="ECO:0000313" key="3">
    <source>
        <dbReference type="Proteomes" id="UP000037660"/>
    </source>
</evidence>
<comment type="caution">
    <text evidence="2">The sequence shown here is derived from an EMBL/GenBank/DDBJ whole genome shotgun (WGS) entry which is preliminary data.</text>
</comment>
<name>A0A0K8NWN3_PISS1</name>
<dbReference type="EMBL" id="BBYR01000011">
    <property type="protein sequence ID" value="GAP34812.1"/>
    <property type="molecule type" value="Genomic_DNA"/>
</dbReference>
<dbReference type="Pfam" id="PF07963">
    <property type="entry name" value="N_methyl"/>
    <property type="match status" value="1"/>
</dbReference>
<keyword evidence="1" id="KW-0812">Transmembrane</keyword>
<dbReference type="PROSITE" id="PS00409">
    <property type="entry name" value="PROKAR_NTER_METHYL"/>
    <property type="match status" value="1"/>
</dbReference>
<evidence type="ECO:0000256" key="1">
    <source>
        <dbReference type="SAM" id="Phobius"/>
    </source>
</evidence>
<feature type="transmembrane region" description="Helical" evidence="1">
    <location>
        <begin position="20"/>
        <end position="44"/>
    </location>
</feature>
<dbReference type="STRING" id="1547922.ISF6_0295"/>
<keyword evidence="1" id="KW-0472">Membrane</keyword>
<dbReference type="GO" id="GO:0043683">
    <property type="term" value="P:type IV pilus assembly"/>
    <property type="evidence" value="ECO:0007669"/>
    <property type="project" value="InterPro"/>
</dbReference>
<evidence type="ECO:0008006" key="4">
    <source>
        <dbReference type="Google" id="ProtNLM"/>
    </source>
</evidence>
<dbReference type="AlphaFoldDB" id="A0A0K8NWN3"/>
<keyword evidence="1" id="KW-1133">Transmembrane helix</keyword>
<dbReference type="RefSeq" id="WP_054018915.1">
    <property type="nucleotide sequence ID" value="NZ_BBYR01000011.1"/>
</dbReference>
<reference evidence="2 3" key="2">
    <citation type="journal article" date="2016" name="Science">
        <title>A bacterium that degrades and assimilates poly(ethylene terephthalate).</title>
        <authorList>
            <person name="Yoshida S."/>
            <person name="Hiraga K."/>
            <person name="Takehana T."/>
            <person name="Taniguchi I."/>
            <person name="Yamaji H."/>
            <person name="Maeda Y."/>
            <person name="Toyohara K."/>
            <person name="Miyamoto K."/>
            <person name="Kimura Y."/>
            <person name="Oda K."/>
        </authorList>
    </citation>
    <scope>NUCLEOTIDE SEQUENCE [LARGE SCALE GENOMIC DNA]</scope>
    <source>
        <strain evidence="3">NBRC 110686 / TISTR 2288 / 201-F6</strain>
    </source>
</reference>
<keyword evidence="3" id="KW-1185">Reference proteome</keyword>
<dbReference type="InterPro" id="IPR012902">
    <property type="entry name" value="N_methyl_site"/>
</dbReference>
<evidence type="ECO:0000313" key="2">
    <source>
        <dbReference type="EMBL" id="GAP34812.1"/>
    </source>
</evidence>
<reference evidence="3" key="1">
    <citation type="submission" date="2015-07" db="EMBL/GenBank/DDBJ databases">
        <title>Discovery of a poly(ethylene terephthalate assimilation.</title>
        <authorList>
            <person name="Yoshida S."/>
            <person name="Hiraga K."/>
            <person name="Takehana T."/>
            <person name="Taniguchi I."/>
            <person name="Yamaji H."/>
            <person name="Maeda Y."/>
            <person name="Toyohara K."/>
            <person name="Miyamoto K."/>
            <person name="Kimura Y."/>
            <person name="Oda K."/>
        </authorList>
    </citation>
    <scope>NUCLEOTIDE SEQUENCE [LARGE SCALE GENOMIC DNA]</scope>
    <source>
        <strain evidence="3">NBRC 110686 / TISTR 2288 / 201-F6</strain>
    </source>
</reference>
<organism evidence="2 3">
    <name type="scientific">Piscinibacter sakaiensis</name>
    <name type="common">Ideonella sakaiensis</name>
    <dbReference type="NCBI Taxonomy" id="1547922"/>
    <lineage>
        <taxon>Bacteria</taxon>
        <taxon>Pseudomonadati</taxon>
        <taxon>Pseudomonadota</taxon>
        <taxon>Betaproteobacteria</taxon>
        <taxon>Burkholderiales</taxon>
        <taxon>Sphaerotilaceae</taxon>
        <taxon>Piscinibacter</taxon>
    </lineage>
</organism>